<evidence type="ECO:0000256" key="3">
    <source>
        <dbReference type="ARBA" id="ARBA00023163"/>
    </source>
</evidence>
<dbReference type="InterPro" id="IPR000835">
    <property type="entry name" value="HTH_MarR-typ"/>
</dbReference>
<gene>
    <name evidence="5" type="ORF">MTR65_12330</name>
</gene>
<sequence length="154" mass="17436">MPQIHELIAMDHDHRLTYDAWPFYWLTRAHTRYQTALSSALEDTGLDPTSWRIVMVLKEERWMTVSDIAAQANSKLSAMTRAIQRMEGQGLVELRSGQRDRRATEVALSPAGEALVAPAVDAARHVFNRAFAGFDEEKLTLLRTLLGDMAQNLR</sequence>
<keyword evidence="6" id="KW-1185">Reference proteome</keyword>
<dbReference type="Proteomes" id="UP001162802">
    <property type="component" value="Unassembled WGS sequence"/>
</dbReference>
<dbReference type="CDD" id="cd00090">
    <property type="entry name" value="HTH_ARSR"/>
    <property type="match status" value="1"/>
</dbReference>
<evidence type="ECO:0000313" key="6">
    <source>
        <dbReference type="Proteomes" id="UP001162802"/>
    </source>
</evidence>
<dbReference type="InterPro" id="IPR036390">
    <property type="entry name" value="WH_DNA-bd_sf"/>
</dbReference>
<dbReference type="PROSITE" id="PS01117">
    <property type="entry name" value="HTH_MARR_1"/>
    <property type="match status" value="1"/>
</dbReference>
<evidence type="ECO:0000256" key="2">
    <source>
        <dbReference type="ARBA" id="ARBA00023125"/>
    </source>
</evidence>
<dbReference type="InterPro" id="IPR011991">
    <property type="entry name" value="ArsR-like_HTH"/>
</dbReference>
<dbReference type="InterPro" id="IPR036388">
    <property type="entry name" value="WH-like_DNA-bd_sf"/>
</dbReference>
<dbReference type="PRINTS" id="PR00598">
    <property type="entry name" value="HTHMARR"/>
</dbReference>
<evidence type="ECO:0000259" key="4">
    <source>
        <dbReference type="PROSITE" id="PS50995"/>
    </source>
</evidence>
<accession>A0ABT0AE48</accession>
<dbReference type="SUPFAM" id="SSF46785">
    <property type="entry name" value="Winged helix' DNA-binding domain"/>
    <property type="match status" value="1"/>
</dbReference>
<evidence type="ECO:0000313" key="5">
    <source>
        <dbReference type="EMBL" id="MCJ1961472.1"/>
    </source>
</evidence>
<dbReference type="EMBL" id="JALHAT010000021">
    <property type="protein sequence ID" value="MCJ1961472.1"/>
    <property type="molecule type" value="Genomic_DNA"/>
</dbReference>
<dbReference type="SMART" id="SM00347">
    <property type="entry name" value="HTH_MARR"/>
    <property type="match status" value="1"/>
</dbReference>
<dbReference type="InterPro" id="IPR023187">
    <property type="entry name" value="Tscrpt_reg_MarR-type_CS"/>
</dbReference>
<evidence type="ECO:0000256" key="1">
    <source>
        <dbReference type="ARBA" id="ARBA00023015"/>
    </source>
</evidence>
<dbReference type="RefSeq" id="WP_243800600.1">
    <property type="nucleotide sequence ID" value="NZ_JALHAT010000021.1"/>
</dbReference>
<dbReference type="PROSITE" id="PS50995">
    <property type="entry name" value="HTH_MARR_2"/>
    <property type="match status" value="1"/>
</dbReference>
<proteinExistence type="predicted"/>
<name>A0ABT0AE48_9SPHN</name>
<dbReference type="Pfam" id="PF01047">
    <property type="entry name" value="MarR"/>
    <property type="match status" value="1"/>
</dbReference>
<reference evidence="5" key="1">
    <citation type="submission" date="2022-03" db="EMBL/GenBank/DDBJ databases">
        <title>Identification of a novel bacterium isolated from mangrove sediments.</title>
        <authorList>
            <person name="Pan X."/>
        </authorList>
    </citation>
    <scope>NUCLEOTIDE SEQUENCE</scope>
    <source>
        <strain evidence="5">B2637</strain>
    </source>
</reference>
<keyword evidence="2" id="KW-0238">DNA-binding</keyword>
<organism evidence="5 6">
    <name type="scientific">Novosphingobium mangrovi</name>
    <name type="common">ex Hu et al. 2023</name>
    <dbReference type="NCBI Taxonomy" id="2930094"/>
    <lineage>
        <taxon>Bacteria</taxon>
        <taxon>Pseudomonadati</taxon>
        <taxon>Pseudomonadota</taxon>
        <taxon>Alphaproteobacteria</taxon>
        <taxon>Sphingomonadales</taxon>
        <taxon>Sphingomonadaceae</taxon>
        <taxon>Novosphingobium</taxon>
    </lineage>
</organism>
<feature type="domain" description="HTH marR-type" evidence="4">
    <location>
        <begin position="1"/>
        <end position="151"/>
    </location>
</feature>
<keyword evidence="1" id="KW-0805">Transcription regulation</keyword>
<comment type="caution">
    <text evidence="5">The sequence shown here is derived from an EMBL/GenBank/DDBJ whole genome shotgun (WGS) entry which is preliminary data.</text>
</comment>
<dbReference type="Gene3D" id="1.10.10.10">
    <property type="entry name" value="Winged helix-like DNA-binding domain superfamily/Winged helix DNA-binding domain"/>
    <property type="match status" value="1"/>
</dbReference>
<dbReference type="PANTHER" id="PTHR42756:SF1">
    <property type="entry name" value="TRANSCRIPTIONAL REPRESSOR OF EMRAB OPERON"/>
    <property type="match status" value="1"/>
</dbReference>
<keyword evidence="3" id="KW-0804">Transcription</keyword>
<dbReference type="PANTHER" id="PTHR42756">
    <property type="entry name" value="TRANSCRIPTIONAL REGULATOR, MARR"/>
    <property type="match status" value="1"/>
</dbReference>
<protein>
    <submittedName>
        <fullName evidence="5">MarR family transcriptional regulator</fullName>
    </submittedName>
</protein>